<evidence type="ECO:0000259" key="1">
    <source>
        <dbReference type="Pfam" id="PF05117"/>
    </source>
</evidence>
<dbReference type="Pfam" id="PF06877">
    <property type="entry name" value="RraB"/>
    <property type="match status" value="1"/>
</dbReference>
<dbReference type="SUPFAM" id="SSF89946">
    <property type="entry name" value="Hypothetical protein VC0424"/>
    <property type="match status" value="1"/>
</dbReference>
<dbReference type="AlphaFoldDB" id="A0A4R4DZH7"/>
<evidence type="ECO:0000313" key="3">
    <source>
        <dbReference type="EMBL" id="TCZ71834.1"/>
    </source>
</evidence>
<dbReference type="InterPro" id="IPR009671">
    <property type="entry name" value="RraB_dom"/>
</dbReference>
<dbReference type="RefSeq" id="WP_132420296.1">
    <property type="nucleotide sequence ID" value="NZ_SKFG01000040.1"/>
</dbReference>
<gene>
    <name evidence="3" type="ORF">E0485_22465</name>
</gene>
<reference evidence="3 4" key="1">
    <citation type="submission" date="2019-03" db="EMBL/GenBank/DDBJ databases">
        <authorList>
            <person name="Kim M.K.M."/>
        </authorList>
    </citation>
    <scope>NUCLEOTIDE SEQUENCE [LARGE SCALE GENOMIC DNA]</scope>
    <source>
        <strain evidence="3 4">18JY21-1</strain>
    </source>
</reference>
<organism evidence="3 4">
    <name type="scientific">Paenibacillus albiflavus</name>
    <dbReference type="NCBI Taxonomy" id="2545760"/>
    <lineage>
        <taxon>Bacteria</taxon>
        <taxon>Bacillati</taxon>
        <taxon>Bacillota</taxon>
        <taxon>Bacilli</taxon>
        <taxon>Bacillales</taxon>
        <taxon>Paenibacillaceae</taxon>
        <taxon>Paenibacillus</taxon>
    </lineage>
</organism>
<comment type="caution">
    <text evidence="3">The sequence shown here is derived from an EMBL/GenBank/DDBJ whole genome shotgun (WGS) entry which is preliminary data.</text>
</comment>
<dbReference type="Proteomes" id="UP000295418">
    <property type="component" value="Unassembled WGS sequence"/>
</dbReference>
<evidence type="ECO:0000259" key="2">
    <source>
        <dbReference type="Pfam" id="PF06877"/>
    </source>
</evidence>
<proteinExistence type="predicted"/>
<evidence type="ECO:0000313" key="4">
    <source>
        <dbReference type="Proteomes" id="UP000295418"/>
    </source>
</evidence>
<dbReference type="InterPro" id="IPR036701">
    <property type="entry name" value="RraB-like_sf"/>
</dbReference>
<feature type="domain" description="DUF695" evidence="1">
    <location>
        <begin position="4"/>
        <end position="130"/>
    </location>
</feature>
<sequence>MSEHWDIYLTQSNNNNVFVRLDLGIKDSVPISGADKLVQVSIQTKSLFSKKMNFELLHIIEDEIGSALTESDFYIGVITEADMRTFYIYTIQEKKLLNTVESILSKHKKQTSDISIVDDPEWSFYLETLYPDVYKYQWIQDRHVVEQLIANNDNQKVPREITHWLYFSDIASRESYKNKLDREVYKIIDETTFEEETDYPYQLSISHKGTTELETIYQYTTELIKKSLEVGGNYDGWETQVIQSK</sequence>
<keyword evidence="4" id="KW-1185">Reference proteome</keyword>
<feature type="domain" description="Regulator of ribonuclease activity B" evidence="2">
    <location>
        <begin position="138"/>
        <end position="239"/>
    </location>
</feature>
<protein>
    <submittedName>
        <fullName evidence="3">DUF695 domain-containing protein</fullName>
    </submittedName>
</protein>
<dbReference type="Gene3D" id="3.30.70.970">
    <property type="entry name" value="RraB-like"/>
    <property type="match status" value="1"/>
</dbReference>
<accession>A0A4R4DZH7</accession>
<dbReference type="OrthoDB" id="7839302at2"/>
<dbReference type="InterPro" id="IPR016097">
    <property type="entry name" value="DUF695"/>
</dbReference>
<dbReference type="Pfam" id="PF05117">
    <property type="entry name" value="DUF695"/>
    <property type="match status" value="1"/>
</dbReference>
<name>A0A4R4DZH7_9BACL</name>
<dbReference type="EMBL" id="SKFG01000040">
    <property type="protein sequence ID" value="TCZ71834.1"/>
    <property type="molecule type" value="Genomic_DNA"/>
</dbReference>